<dbReference type="Proteomes" id="UP001321421">
    <property type="component" value="Chromosome"/>
</dbReference>
<name>A0ABM8HA11_9MICO</name>
<protein>
    <submittedName>
        <fullName evidence="1">Uncharacterized protein</fullName>
    </submittedName>
</protein>
<accession>A0ABM8HA11</accession>
<dbReference type="RefSeq" id="WP_289232579.1">
    <property type="nucleotide sequence ID" value="NZ_AP027735.1"/>
</dbReference>
<reference evidence="2" key="1">
    <citation type="journal article" date="2019" name="Int. J. Syst. Evol. Microbiol.">
        <title>The Global Catalogue of Microorganisms (GCM) 10K type strain sequencing project: providing services to taxonomists for standard genome sequencing and annotation.</title>
        <authorList>
            <consortium name="The Broad Institute Genomics Platform"/>
            <consortium name="The Broad Institute Genome Sequencing Center for Infectious Disease"/>
            <person name="Wu L."/>
            <person name="Ma J."/>
        </authorList>
    </citation>
    <scope>NUCLEOTIDE SEQUENCE [LARGE SCALE GENOMIC DNA]</scope>
    <source>
        <strain evidence="2">NBRC 110608</strain>
    </source>
</reference>
<dbReference type="EMBL" id="AP027735">
    <property type="protein sequence ID" value="BDZ57569.1"/>
    <property type="molecule type" value="Genomic_DNA"/>
</dbReference>
<sequence>MSAGHSRRGAAEGEQFEVETVQEGSSLTKKIAFAVPIGADLSKYSVVFADDYNSGDAELAWTAK</sequence>
<gene>
    <name evidence="1" type="ORF">GCM10025872_12260</name>
</gene>
<evidence type="ECO:0000313" key="2">
    <source>
        <dbReference type="Proteomes" id="UP001321421"/>
    </source>
</evidence>
<organism evidence="1 2">
    <name type="scientific">Barrientosiimonas endolithica</name>
    <dbReference type="NCBI Taxonomy" id="1535208"/>
    <lineage>
        <taxon>Bacteria</taxon>
        <taxon>Bacillati</taxon>
        <taxon>Actinomycetota</taxon>
        <taxon>Actinomycetes</taxon>
        <taxon>Micrococcales</taxon>
        <taxon>Dermacoccaceae</taxon>
        <taxon>Barrientosiimonas</taxon>
    </lineage>
</organism>
<evidence type="ECO:0000313" key="1">
    <source>
        <dbReference type="EMBL" id="BDZ57569.1"/>
    </source>
</evidence>
<proteinExistence type="predicted"/>
<keyword evidence="2" id="KW-1185">Reference proteome</keyword>